<keyword evidence="1" id="KW-0472">Membrane</keyword>
<evidence type="ECO:0000256" key="1">
    <source>
        <dbReference type="SAM" id="Phobius"/>
    </source>
</evidence>
<dbReference type="GO" id="GO:0000428">
    <property type="term" value="C:DNA-directed RNA polymerase complex"/>
    <property type="evidence" value="ECO:0007669"/>
    <property type="project" value="UniProtKB-KW"/>
</dbReference>
<dbReference type="AlphaFoldDB" id="Q9AW21"/>
<sequence length="605" mass="73784">MNEILNKFVRIEYFGKKYYSNESSLFLYQAVFKAKINQLVLNNNNFNSKLVFLNYKKINLICKDQHTDLNDLLDIIDSKLTKKCRNILKHSKEIFLMQKKKKEFYFEEDHKYSIKNYIKFPRMKINETNTKKNYKLKVNLVFNTKNLNFFKDFKIYFFTYHKKNIFLANNNYGNLNLFKKKNIWLFNENSKIPKISFKHLEKFNAIIFKSFKLKIIVFFDIFSNFRFLISCFISLINIILSKFKRIIIRKNICLDFNFSNLRKFFRTFKHFIKLIKLIVFSTDRKNNKTSKKIIKDYIIFLKFKKKKYITNKYHLKNIFNIFTKIDNNWNNSIKFINRMILFENSENNLKKIMSFCFRTELIKDLKVLFFYDFKERILMFSKVILSNEEFEISTVNKNFNIYVIKLIMKDLKNIFVNLKKYSLLSLINIYIKINREKSTISLNDLVIYFIHKMISYGINFSLFLKTQNLNILYNKYKGSYFKNQNIIIINLALNFNIYCELNNFLHYNKNFSLYLICKKKLQNTLFTIFLDYNFKDQNFFEISQFCLIQDFICDFNRVFEIAETYSEIYDRKILNMKEFNTRIIVYTIQSITFFSFFLNFLQEII</sequence>
<dbReference type="GeneID" id="857593"/>
<organism evidence="2 3">
    <name type="scientific">Guillardia theta</name>
    <name type="common">Cryptophyte</name>
    <name type="synonym">Cryptomonas phi</name>
    <dbReference type="NCBI Taxonomy" id="55529"/>
    <lineage>
        <taxon>Eukaryota</taxon>
        <taxon>Cryptophyceae</taxon>
        <taxon>Pyrenomonadales</taxon>
        <taxon>Geminigeraceae</taxon>
        <taxon>Guillardia</taxon>
    </lineage>
</organism>
<name>Q9AW21_GUITH</name>
<keyword evidence="1" id="KW-1133">Transmembrane helix</keyword>
<dbReference type="PIR" id="C90111">
    <property type="entry name" value="C90111"/>
</dbReference>
<accession>Q9AW21</accession>
<dbReference type="EMBL" id="AJ010592">
    <property type="protein sequence ID" value="CAC27050.1"/>
    <property type="molecule type" value="Genomic_DNA"/>
</dbReference>
<evidence type="ECO:0000313" key="3">
    <source>
        <dbReference type="Proteomes" id="UP000242167"/>
    </source>
</evidence>
<feature type="transmembrane region" description="Helical" evidence="1">
    <location>
        <begin position="583"/>
        <end position="601"/>
    </location>
</feature>
<dbReference type="Proteomes" id="UP000242167">
    <property type="component" value="Nucleomorph 2"/>
</dbReference>
<evidence type="ECO:0000313" key="2">
    <source>
        <dbReference type="EMBL" id="CAC27050.1"/>
    </source>
</evidence>
<proteinExistence type="predicted"/>
<reference evidence="2 3" key="1">
    <citation type="journal article" date="2001" name="Nature">
        <title>The highly reduced genome of an enslaved algal nucleus.</title>
        <authorList>
            <person name="Douglas S."/>
            <person name="Zauner S."/>
            <person name="Fraunholz M."/>
            <person name="Beaton M."/>
            <person name="Penny S."/>
            <person name="Deng L."/>
            <person name="Wu X."/>
            <person name="Reith M."/>
            <person name="Cavalier-Smith T."/>
            <person name="Maier U."/>
        </authorList>
    </citation>
    <scope>NUCLEOTIDE SEQUENCE [LARGE SCALE GENOMIC DNA]</scope>
</reference>
<protein>
    <submittedName>
        <fullName evidence="2">Uncharacterized protein</fullName>
    </submittedName>
</protein>
<keyword evidence="1" id="KW-0812">Transmembrane</keyword>
<feature type="transmembrane region" description="Helical" evidence="1">
    <location>
        <begin position="215"/>
        <end position="240"/>
    </location>
</feature>
<dbReference type="RefSeq" id="XP_001713266.1">
    <property type="nucleotide sequence ID" value="XM_001713214.1"/>
</dbReference>